<dbReference type="EMBL" id="JBHSPB010000016">
    <property type="protein sequence ID" value="MFC5723275.1"/>
    <property type="molecule type" value="Genomic_DNA"/>
</dbReference>
<dbReference type="Proteomes" id="UP001596083">
    <property type="component" value="Unassembled WGS sequence"/>
</dbReference>
<evidence type="ECO:0000313" key="2">
    <source>
        <dbReference type="Proteomes" id="UP001596083"/>
    </source>
</evidence>
<comment type="caution">
    <text evidence="1">The sequence shown here is derived from an EMBL/GenBank/DDBJ whole genome shotgun (WGS) entry which is preliminary data.</text>
</comment>
<organism evidence="1 2">
    <name type="scientific">Streptomyces gamaensis</name>
    <dbReference type="NCBI Taxonomy" id="1763542"/>
    <lineage>
        <taxon>Bacteria</taxon>
        <taxon>Bacillati</taxon>
        <taxon>Actinomycetota</taxon>
        <taxon>Actinomycetes</taxon>
        <taxon>Kitasatosporales</taxon>
        <taxon>Streptomycetaceae</taxon>
        <taxon>Streptomyces</taxon>
    </lineage>
</organism>
<accession>A0ABW0Z393</accession>
<reference evidence="2" key="1">
    <citation type="journal article" date="2019" name="Int. J. Syst. Evol. Microbiol.">
        <title>The Global Catalogue of Microorganisms (GCM) 10K type strain sequencing project: providing services to taxonomists for standard genome sequencing and annotation.</title>
        <authorList>
            <consortium name="The Broad Institute Genomics Platform"/>
            <consortium name="The Broad Institute Genome Sequencing Center for Infectious Disease"/>
            <person name="Wu L."/>
            <person name="Ma J."/>
        </authorList>
    </citation>
    <scope>NUCLEOTIDE SEQUENCE [LARGE SCALE GENOMIC DNA]</scope>
    <source>
        <strain evidence="2">CGMCC 4.7304</strain>
    </source>
</reference>
<keyword evidence="2" id="KW-1185">Reference proteome</keyword>
<gene>
    <name evidence="1" type="ORF">ACFP1Z_24240</name>
</gene>
<protein>
    <submittedName>
        <fullName evidence="1">Uncharacterized protein</fullName>
    </submittedName>
</protein>
<sequence length="406" mass="42594">MHRPTDDSANTPGTWTAESVDPAVLAALLARHGWHRHGRATGACTRWTPPDATGTSLLLPASRAYPDSADLIAEALTALERSASPSAPGILRSLRTPGDEIHWLRDIPEPAAPAATWAAQERLRTGAHALLLAAALTATGHAGYHGARHRRPAEAALDGLLLGPATGGRALAVLVPLRPAGPYGRRTPGTSTGRLLSTTLLRALYAARDATDYQRATGSSEAFAAAVRAGVCQELTEALITLVRGSAGVRITLHWSPAAAPPDGFATHPEPVEFTPGDLPALRAAGPRYIRDEPSVPVRLTTAVIRLRRAAPGGAGTAHLRVLAGADVPQVRVTLDEDDYRTAGHAHLTGLPLRISGRLESGSGFRRLVDATDVAPVPVDEAEREQLLKSLRENLDGLGETPGDDG</sequence>
<name>A0ABW0Z393_9ACTN</name>
<dbReference type="RefSeq" id="WP_390319388.1">
    <property type="nucleotide sequence ID" value="NZ_JBHSPB010000016.1"/>
</dbReference>
<proteinExistence type="predicted"/>
<evidence type="ECO:0000313" key="1">
    <source>
        <dbReference type="EMBL" id="MFC5723275.1"/>
    </source>
</evidence>